<keyword evidence="2" id="KW-1133">Transmembrane helix</keyword>
<dbReference type="NCBIfam" id="NF033634">
    <property type="entry name" value="SLATT_1"/>
    <property type="match status" value="1"/>
</dbReference>
<dbReference type="InterPro" id="IPR040884">
    <property type="entry name" value="SLATT_1"/>
</dbReference>
<feature type="transmembrane region" description="Helical" evidence="2">
    <location>
        <begin position="211"/>
        <end position="229"/>
    </location>
</feature>
<dbReference type="Pfam" id="PF18181">
    <property type="entry name" value="SLATT_1"/>
    <property type="match status" value="1"/>
</dbReference>
<dbReference type="AlphaFoldDB" id="A0A7Z0ZWE3"/>
<dbReference type="InterPro" id="IPR025325">
    <property type="entry name" value="DUF4231"/>
</dbReference>
<keyword evidence="2" id="KW-0472">Membrane</keyword>
<sequence length="289" mass="30567">MSILEFAANRQAIWSATANSLKSRIDLARKASFFLSIVGALVASLASMQASDGIVRTILISVGAVALAITGIIGSQILTSEGIRQQIRARAASEALKREAYLYATAAGEYSDAGTRNDKLKAALEAIESQITDLALVQQSAPGAAPSLRSDLSFADYLEERVKGQIAYHGKRSREYSRASKLLHAVEFALAFVAAILTALAGVIGKGPFDIAAVIGVLTTCAAAVVAHLQASHYDDLIVSYRAAGSKLEYLKDTTDEKTTSVAALANAAEEILAAETNSWQAMWSNKSK</sequence>
<proteinExistence type="predicted"/>
<dbReference type="RefSeq" id="WP_180697461.1">
    <property type="nucleotide sequence ID" value="NZ_JACCPJ010000024.1"/>
</dbReference>
<name>A0A7Z0ZWE3_9HYPH</name>
<evidence type="ECO:0000313" key="5">
    <source>
        <dbReference type="Proteomes" id="UP000532162"/>
    </source>
</evidence>
<evidence type="ECO:0000256" key="1">
    <source>
        <dbReference type="SAM" id="Coils"/>
    </source>
</evidence>
<reference evidence="4 5" key="1">
    <citation type="submission" date="2020-07" db="EMBL/GenBank/DDBJ databases">
        <authorList>
            <person name="Sun Q."/>
        </authorList>
    </citation>
    <scope>NUCLEOTIDE SEQUENCE [LARGE SCALE GENOMIC DNA]</scope>
    <source>
        <strain evidence="4 5">WYCCWR 11290</strain>
    </source>
</reference>
<keyword evidence="2" id="KW-0812">Transmembrane</keyword>
<evidence type="ECO:0000313" key="4">
    <source>
        <dbReference type="EMBL" id="NZD66262.1"/>
    </source>
</evidence>
<gene>
    <name evidence="4" type="ORF">HX900_35040</name>
</gene>
<feature type="coiled-coil region" evidence="1">
    <location>
        <begin position="110"/>
        <end position="137"/>
    </location>
</feature>
<evidence type="ECO:0000256" key="2">
    <source>
        <dbReference type="SAM" id="Phobius"/>
    </source>
</evidence>
<accession>A0A7Z0ZWE3</accession>
<comment type="caution">
    <text evidence="4">The sequence shown here is derived from an EMBL/GenBank/DDBJ whole genome shotgun (WGS) entry which is preliminary data.</text>
</comment>
<dbReference type="EMBL" id="JACCPJ010000024">
    <property type="protein sequence ID" value="NZD66262.1"/>
    <property type="molecule type" value="Genomic_DNA"/>
</dbReference>
<feature type="transmembrane region" description="Helical" evidence="2">
    <location>
        <begin position="182"/>
        <end position="205"/>
    </location>
</feature>
<organism evidence="4 5">
    <name type="scientific">Rhizobium changzhiense</name>
    <dbReference type="NCBI Taxonomy" id="2692317"/>
    <lineage>
        <taxon>Bacteria</taxon>
        <taxon>Pseudomonadati</taxon>
        <taxon>Pseudomonadota</taxon>
        <taxon>Alphaproteobacteria</taxon>
        <taxon>Hyphomicrobiales</taxon>
        <taxon>Rhizobiaceae</taxon>
        <taxon>Rhizobium/Agrobacterium group</taxon>
        <taxon>Rhizobium</taxon>
    </lineage>
</organism>
<dbReference type="Proteomes" id="UP000532162">
    <property type="component" value="Unassembled WGS sequence"/>
</dbReference>
<feature type="transmembrane region" description="Helical" evidence="2">
    <location>
        <begin position="54"/>
        <end position="78"/>
    </location>
</feature>
<dbReference type="Pfam" id="PF14015">
    <property type="entry name" value="DUF4231"/>
    <property type="match status" value="1"/>
</dbReference>
<protein>
    <submittedName>
        <fullName evidence="4">DUF4231 domain-containing protein</fullName>
    </submittedName>
</protein>
<feature type="transmembrane region" description="Helical" evidence="2">
    <location>
        <begin position="31"/>
        <end position="48"/>
    </location>
</feature>
<feature type="domain" description="SMODS and SLOG-associating 2TM effector" evidence="3">
    <location>
        <begin position="157"/>
        <end position="280"/>
    </location>
</feature>
<evidence type="ECO:0000259" key="3">
    <source>
        <dbReference type="Pfam" id="PF18181"/>
    </source>
</evidence>
<keyword evidence="1" id="KW-0175">Coiled coil</keyword>